<sequence>MRLDFRPWYYVIRLIQFTVFPRTNGDSYNFCSRQAFPAKKPLKNVKKPFPQAQARHKQLLPVFRKSLRDDKSVFLKPPEFPQFGWRW</sequence>
<name>A0ABT7K987_9HYPH</name>
<proteinExistence type="predicted"/>
<reference evidence="1" key="1">
    <citation type="submission" date="2023-06" db="EMBL/GenBank/DDBJ databases">
        <title>Phylogenetic Diversity of Rhizobium strains.</title>
        <authorList>
            <person name="Moura F.T."/>
            <person name="Helene L.C.F."/>
            <person name="Hungria M."/>
        </authorList>
    </citation>
    <scope>NUCLEOTIDE SEQUENCE</scope>
    <source>
        <strain evidence="1">CCGE524</strain>
    </source>
</reference>
<dbReference type="EMBL" id="JARFYN010000005">
    <property type="protein sequence ID" value="MDL2405160.1"/>
    <property type="molecule type" value="Genomic_DNA"/>
</dbReference>
<protein>
    <submittedName>
        <fullName evidence="1">Uncharacterized protein</fullName>
    </submittedName>
</protein>
<evidence type="ECO:0000313" key="1">
    <source>
        <dbReference type="EMBL" id="MDL2405160.1"/>
    </source>
</evidence>
<gene>
    <name evidence="1" type="ORF">PY650_05720</name>
</gene>
<evidence type="ECO:0000313" key="2">
    <source>
        <dbReference type="Proteomes" id="UP001172630"/>
    </source>
</evidence>
<accession>A0ABT7K987</accession>
<organism evidence="1 2">
    <name type="scientific">Rhizobium calliandrae</name>
    <dbReference type="NCBI Taxonomy" id="1312182"/>
    <lineage>
        <taxon>Bacteria</taxon>
        <taxon>Pseudomonadati</taxon>
        <taxon>Pseudomonadota</taxon>
        <taxon>Alphaproteobacteria</taxon>
        <taxon>Hyphomicrobiales</taxon>
        <taxon>Rhizobiaceae</taxon>
        <taxon>Rhizobium/Agrobacterium group</taxon>
        <taxon>Rhizobium</taxon>
    </lineage>
</organism>
<comment type="caution">
    <text evidence="1">The sequence shown here is derived from an EMBL/GenBank/DDBJ whole genome shotgun (WGS) entry which is preliminary data.</text>
</comment>
<keyword evidence="2" id="KW-1185">Reference proteome</keyword>
<dbReference type="Proteomes" id="UP001172630">
    <property type="component" value="Unassembled WGS sequence"/>
</dbReference>
<dbReference type="RefSeq" id="WP_285878071.1">
    <property type="nucleotide sequence ID" value="NZ_JARFYN010000005.1"/>
</dbReference>